<dbReference type="InterPro" id="IPR024072">
    <property type="entry name" value="DHFR-like_dom_sf"/>
</dbReference>
<keyword evidence="4 8" id="KW-0554">One-carbon metabolism</keyword>
<dbReference type="EC" id="1.5.1.3" evidence="3 8"/>
<comment type="function">
    <text evidence="7 8">Key enzyme in folate metabolism. Catalyzes an essential reaction for de novo glycine and purine synthesis, and for DNA precursor synthesis.</text>
</comment>
<keyword evidence="6 8" id="KW-0560">Oxidoreductase</keyword>
<evidence type="ECO:0000256" key="1">
    <source>
        <dbReference type="ARBA" id="ARBA00004903"/>
    </source>
</evidence>
<dbReference type="PROSITE" id="PS51330">
    <property type="entry name" value="DHFR_2"/>
    <property type="match status" value="1"/>
</dbReference>
<dbReference type="Gene3D" id="3.40.430.10">
    <property type="entry name" value="Dihydrofolate Reductase, subunit A"/>
    <property type="match status" value="1"/>
</dbReference>
<name>A0ABY6Q5A2_9GAMM</name>
<dbReference type="InterPro" id="IPR012259">
    <property type="entry name" value="DHFR"/>
</dbReference>
<evidence type="ECO:0000256" key="4">
    <source>
        <dbReference type="ARBA" id="ARBA00022563"/>
    </source>
</evidence>
<dbReference type="PANTHER" id="PTHR48069">
    <property type="entry name" value="DIHYDROFOLATE REDUCTASE"/>
    <property type="match status" value="1"/>
</dbReference>
<evidence type="ECO:0000256" key="6">
    <source>
        <dbReference type="ARBA" id="ARBA00023002"/>
    </source>
</evidence>
<evidence type="ECO:0000313" key="12">
    <source>
        <dbReference type="Proteomes" id="UP001317963"/>
    </source>
</evidence>
<evidence type="ECO:0000256" key="2">
    <source>
        <dbReference type="ARBA" id="ARBA00009539"/>
    </source>
</evidence>
<dbReference type="PROSITE" id="PS00075">
    <property type="entry name" value="DHFR_1"/>
    <property type="match status" value="1"/>
</dbReference>
<evidence type="ECO:0000256" key="8">
    <source>
        <dbReference type="PIRNR" id="PIRNR000194"/>
    </source>
</evidence>
<keyword evidence="12" id="KW-1185">Reference proteome</keyword>
<dbReference type="RefSeq" id="WP_279242414.1">
    <property type="nucleotide sequence ID" value="NZ_CP036501.1"/>
</dbReference>
<proteinExistence type="inferred from homology"/>
<comment type="pathway">
    <text evidence="1 8">Cofactor biosynthesis; tetrahydrofolate biosynthesis; 5,6,7,8-tetrahydrofolate from 7,8-dihydrofolate: step 1/1.</text>
</comment>
<dbReference type="PRINTS" id="PR00070">
    <property type="entry name" value="DHFR"/>
</dbReference>
<evidence type="ECO:0000259" key="10">
    <source>
        <dbReference type="PROSITE" id="PS51330"/>
    </source>
</evidence>
<dbReference type="InterPro" id="IPR001796">
    <property type="entry name" value="DHFR_dom"/>
</dbReference>
<feature type="domain" description="DHFR" evidence="10">
    <location>
        <begin position="8"/>
        <end position="172"/>
    </location>
</feature>
<organism evidence="11 12">
    <name type="scientific">Candidatus Paraluminiphilus aquimaris</name>
    <dbReference type="NCBI Taxonomy" id="2518994"/>
    <lineage>
        <taxon>Bacteria</taxon>
        <taxon>Pseudomonadati</taxon>
        <taxon>Pseudomonadota</taxon>
        <taxon>Gammaproteobacteria</taxon>
        <taxon>Cellvibrionales</taxon>
        <taxon>Halieaceae</taxon>
        <taxon>Candidatus Paraluminiphilus</taxon>
    </lineage>
</organism>
<dbReference type="PANTHER" id="PTHR48069:SF3">
    <property type="entry name" value="DIHYDROFOLATE REDUCTASE"/>
    <property type="match status" value="1"/>
</dbReference>
<comment type="catalytic activity">
    <reaction evidence="8">
        <text>(6S)-5,6,7,8-tetrahydrofolate + NADP(+) = 7,8-dihydrofolate + NADPH + H(+)</text>
        <dbReference type="Rhea" id="RHEA:15009"/>
        <dbReference type="ChEBI" id="CHEBI:15378"/>
        <dbReference type="ChEBI" id="CHEBI:57451"/>
        <dbReference type="ChEBI" id="CHEBI:57453"/>
        <dbReference type="ChEBI" id="CHEBI:57783"/>
        <dbReference type="ChEBI" id="CHEBI:58349"/>
        <dbReference type="EC" id="1.5.1.3"/>
    </reaction>
</comment>
<accession>A0ABY6Q5A2</accession>
<gene>
    <name evidence="11" type="ORF">E0F26_02210</name>
</gene>
<reference evidence="11 12" key="1">
    <citation type="submission" date="2019-02" db="EMBL/GenBank/DDBJ databases">
        <title>Halieaceae_genomes.</title>
        <authorList>
            <person name="Li S.-H."/>
        </authorList>
    </citation>
    <scope>NUCLEOTIDE SEQUENCE [LARGE SCALE GENOMIC DNA]</scope>
    <source>
        <strain evidence="11 12">JH123</strain>
    </source>
</reference>
<dbReference type="EMBL" id="CP036501">
    <property type="protein sequence ID" value="UZP73618.1"/>
    <property type="molecule type" value="Genomic_DNA"/>
</dbReference>
<dbReference type="Pfam" id="PF00186">
    <property type="entry name" value="DHFR_1"/>
    <property type="match status" value="1"/>
</dbReference>
<keyword evidence="5 8" id="KW-0521">NADP</keyword>
<evidence type="ECO:0000256" key="3">
    <source>
        <dbReference type="ARBA" id="ARBA00012856"/>
    </source>
</evidence>
<evidence type="ECO:0000313" key="11">
    <source>
        <dbReference type="EMBL" id="UZP73618.1"/>
    </source>
</evidence>
<sequence>MRVDDSLPVAIVVAVADNGVIGRGNTLPWQLPDDLQHFKRTTLGRPIIMGRKTFESIGRPLPGRLNIILTRDEAWRVDGVTVAHSMVEAIDIAEGQALIDGADSVMVIGGAEVYRQAMPFASRAFLTRVHGNVSGDAYFDLTEFASWREVTNTFTEGGLRNSHDFSVIELENTQRV</sequence>
<protein>
    <recommendedName>
        <fullName evidence="3 8">Dihydrofolate reductase</fullName>
        <ecNumber evidence="3 8">1.5.1.3</ecNumber>
    </recommendedName>
</protein>
<comment type="similarity">
    <text evidence="2 8 9">Belongs to the dihydrofolate reductase family.</text>
</comment>
<dbReference type="CDD" id="cd00209">
    <property type="entry name" value="DHFR"/>
    <property type="match status" value="1"/>
</dbReference>
<dbReference type="SUPFAM" id="SSF53597">
    <property type="entry name" value="Dihydrofolate reductase-like"/>
    <property type="match status" value="1"/>
</dbReference>
<dbReference type="Proteomes" id="UP001317963">
    <property type="component" value="Chromosome"/>
</dbReference>
<evidence type="ECO:0000256" key="9">
    <source>
        <dbReference type="RuleBase" id="RU004474"/>
    </source>
</evidence>
<dbReference type="PIRSF" id="PIRSF000194">
    <property type="entry name" value="DHFR"/>
    <property type="match status" value="1"/>
</dbReference>
<evidence type="ECO:0000256" key="5">
    <source>
        <dbReference type="ARBA" id="ARBA00022857"/>
    </source>
</evidence>
<dbReference type="InterPro" id="IPR017925">
    <property type="entry name" value="DHFR_CS"/>
</dbReference>
<evidence type="ECO:0000256" key="7">
    <source>
        <dbReference type="ARBA" id="ARBA00025067"/>
    </source>
</evidence>